<dbReference type="InterPro" id="IPR011042">
    <property type="entry name" value="6-blade_b-propeller_TolB-like"/>
</dbReference>
<proteinExistence type="predicted"/>
<dbReference type="InterPro" id="IPR008965">
    <property type="entry name" value="CBM2/CBM3_carb-bd_dom_sf"/>
</dbReference>
<protein>
    <submittedName>
        <fullName evidence="6">Carbohydrate-binding protein</fullName>
    </submittedName>
</protein>
<dbReference type="CDD" id="cd00146">
    <property type="entry name" value="PKD"/>
    <property type="match status" value="1"/>
</dbReference>
<feature type="signal peptide" evidence="2">
    <location>
        <begin position="1"/>
        <end position="32"/>
    </location>
</feature>
<dbReference type="PANTHER" id="PTHR40469">
    <property type="entry name" value="SECRETED GLYCOSYL HYDROLASE"/>
    <property type="match status" value="1"/>
</dbReference>
<reference evidence="6 7" key="1">
    <citation type="submission" date="2019-10" db="EMBL/GenBank/DDBJ databases">
        <title>Description of Paenibacillus terrestris sp. nov.</title>
        <authorList>
            <person name="Carlier A."/>
            <person name="Qi S."/>
        </authorList>
    </citation>
    <scope>NUCLEOTIDE SEQUENCE [LARGE SCALE GENOMIC DNA]</scope>
    <source>
        <strain evidence="6 7">LMG 31458</strain>
    </source>
</reference>
<feature type="domain" description="F5/8 type C" evidence="3">
    <location>
        <begin position="1011"/>
        <end position="1152"/>
    </location>
</feature>
<dbReference type="Gene3D" id="1.20.1270.90">
    <property type="entry name" value="AF1782-like"/>
    <property type="match status" value="1"/>
</dbReference>
<dbReference type="InterPro" id="IPR013783">
    <property type="entry name" value="Ig-like_fold"/>
</dbReference>
<keyword evidence="7" id="KW-1185">Reference proteome</keyword>
<evidence type="ECO:0000259" key="3">
    <source>
        <dbReference type="PROSITE" id="PS50022"/>
    </source>
</evidence>
<evidence type="ECO:0000313" key="7">
    <source>
        <dbReference type="Proteomes" id="UP000616779"/>
    </source>
</evidence>
<dbReference type="PANTHER" id="PTHR40469:SF2">
    <property type="entry name" value="GALACTOSE-BINDING DOMAIN-LIKE SUPERFAMILY PROTEIN"/>
    <property type="match status" value="1"/>
</dbReference>
<evidence type="ECO:0000256" key="1">
    <source>
        <dbReference type="ARBA" id="ARBA00022729"/>
    </source>
</evidence>
<accession>A0ABX1XVF8</accession>
<dbReference type="RefSeq" id="WP_281367002.1">
    <property type="nucleotide sequence ID" value="NZ_WHOA01000090.1"/>
</dbReference>
<dbReference type="SUPFAM" id="SSF49384">
    <property type="entry name" value="Carbohydrate-binding domain"/>
    <property type="match status" value="1"/>
</dbReference>
<sequence>MRIKRVKVLILFRLMLLASLLISFIPVQQASAHEGEQHKVLVVTITTGYHHASTDTAKVVLPQMAAKYGFTVDFTENAADINAAKLANYDVVFFANTTGNFSIQKPGSTDGVWGLTEQQKQDLMNFIKSGKGFVGSHSATDTGADWSEYVDMVGASFKNHPWTQNVTFNVEDQNNPATSHLGNTWEALEEVYYFNGDPRAKGKHVLLSLDMTKNGVTGDPLVEDHPNAWCSPVSQGRMFYTALGHHPETWYKEDFQKHLLGGLEYAWGEATNTDCDKPSPKVGLQKLPLTKSITSPVGLDVAKDGTVFAISLLGKVYEVSQDGDTKEILNIPTTLASEHGLMGIALDPEFDVNHYMYLYYTDPVKKNNKLINHLSRFTYENGVLNPATEQILLELPSDDFGNHQAGYVKFGPDGKIYLTSGDNQTPGGPLGALQTSQNYDDMRGAILRINKDGSAPTDNPFYTDNNLRDARDFIYAKGFRNPYRISFETKSNGNMIIYEGDVGPDWTYDGGADGDYDEFNAVTAPGQNFGWPYGVGDRAYSKEKHGAERSTDTALFAEKFATTKKAIAFYPYADKAPWGSGGRTAEAGPVYTYTGPNAIPGLQGKFLAYDFSRNWVKAVTTDDNGEITKIDDFLSGLKAPIDMKLGPDGALYIVEFGTSWGPDENESISKIFYGRMDRKPVVKAKVDSTNGSTPLTVYFDTTGTADPDGDAITYAWNFGDGQTSTEANPSHIYTANGVYNVKLTVTDSTNKSSVWNTSITAGNTVPTLKITSPVSGQFFTNGQVITASAVANDAEDGEIACGDIRWSSLLLHDSHFHAVETKTGCQAVFSLLDDAHGPEAKIAWQIVAEVTDHGAVGSATLSATDSITFKQKRIQAEDFDTQNGIQTEDTTDVYGGKDVGYIDANDWLLFKHIDMKNIEKMYFRMASQSAALNIDVRLDSPTGEKVANATGTTTGGWQNWTTVSAKVNRTTSTPADSADFHDVYIVFPAGGQNINWIQFAYPGDAPPSEACSTTCVESPDFSKAINRSGWTATASDSGAPASNAFDGNNSTRWTTGKVAAPDMWYNLDMGKVNTINRIYANHGTNTDFFRGYDLLVSTDGQTWTKVASKDSSWSGGIQMDESFAPVDARYVKIVNKGTSSNKYISIHELYAFAVESDTALKSITAPAPIIATIGSAKTAAALGLPGKVALVTEAGSYNADVTWDLNGISYDPTAMKAQTFTATGTVTLPSKVLNPNNMPLTTSINVTVNKIPQSQMTATATSEETGKDIASMAIDGSPQTMWHTKWDKSDVLPQSITLNLGNTYNINKVAYLPRQSGSNGNITGYNLYVSTDGVTFAKVANGNWANDNNEKNATFTSANAKYVKLEATEGVNGWASAAEINVFADSVKVPQLVGITAPAVITGVANGTAKTAAALGLPSSVELVTDSGKVNADVTWNVGASSYDPALKTAQTFDVNGTVALPAGVANPNNVALTTSVSVTVLAETKPQSPQSTLTGAQQVTTGQTFDITMGLSNVTQSVYQVMYAQDLTLHYDPAKLQFESVASLKDGFQVIDKKESVPGQIRIVAASVKADQGDLGVPAQGDLLSFKFKVKSSTQATNTAVSVDAVVIANGQGIELPVNGASHEIQISISVIPVDKSLLNTLITSAQAKHNAAVEGNVDGLYVVGSKAQLQSAIAAASATANNPNATQQQVDNAKAALEAAIQVLESMRITADINGKGGITIGDLAIVAGAYGKQQDQAGWN</sequence>
<feature type="domain" description="PKD" evidence="4">
    <location>
        <begin position="680"/>
        <end position="761"/>
    </location>
</feature>
<feature type="domain" description="F5/8 type C" evidence="3">
    <location>
        <begin position="1239"/>
        <end position="1385"/>
    </location>
</feature>
<dbReference type="Gene3D" id="2.60.40.10">
    <property type="entry name" value="Immunoglobulins"/>
    <property type="match status" value="1"/>
</dbReference>
<dbReference type="Pfam" id="PF06283">
    <property type="entry name" value="ThuA"/>
    <property type="match status" value="1"/>
</dbReference>
<dbReference type="Gene3D" id="2.60.40.680">
    <property type="match status" value="1"/>
</dbReference>
<dbReference type="Gene3D" id="2.60.120.260">
    <property type="entry name" value="Galactose-binding domain-like"/>
    <property type="match status" value="3"/>
</dbReference>
<dbReference type="InterPro" id="IPR035986">
    <property type="entry name" value="PKD_dom_sf"/>
</dbReference>
<dbReference type="InterPro" id="IPR012938">
    <property type="entry name" value="Glc/Sorbosone_DH"/>
</dbReference>
<dbReference type="CDD" id="cd08547">
    <property type="entry name" value="Type_II_cohesin"/>
    <property type="match status" value="1"/>
</dbReference>
<name>A0ABX1XVF8_9BACL</name>
<dbReference type="InterPro" id="IPR029010">
    <property type="entry name" value="ThuA-like"/>
</dbReference>
<evidence type="ECO:0000259" key="4">
    <source>
        <dbReference type="PROSITE" id="PS50093"/>
    </source>
</evidence>
<dbReference type="Proteomes" id="UP000616779">
    <property type="component" value="Unassembled WGS sequence"/>
</dbReference>
<dbReference type="SUPFAM" id="SSF49785">
    <property type="entry name" value="Galactose-binding domain-like"/>
    <property type="match status" value="3"/>
</dbReference>
<dbReference type="Gene3D" id="2.120.10.30">
    <property type="entry name" value="TolB, C-terminal domain"/>
    <property type="match status" value="1"/>
</dbReference>
<dbReference type="PROSITE" id="PS50022">
    <property type="entry name" value="FA58C_3"/>
    <property type="match status" value="2"/>
</dbReference>
<dbReference type="SUPFAM" id="SSF52317">
    <property type="entry name" value="Class I glutamine amidotransferase-like"/>
    <property type="match status" value="1"/>
</dbReference>
<dbReference type="Pfam" id="PF00754">
    <property type="entry name" value="F5_F8_type_C"/>
    <property type="match status" value="2"/>
</dbReference>
<dbReference type="InterPro" id="IPR000421">
    <property type="entry name" value="FA58C"/>
</dbReference>
<feature type="non-terminal residue" evidence="6">
    <location>
        <position position="1743"/>
    </location>
</feature>
<feature type="chain" id="PRO_5045854220" evidence="2">
    <location>
        <begin position="33"/>
        <end position="1743"/>
    </location>
</feature>
<dbReference type="Pfam" id="PF18911">
    <property type="entry name" value="PKD_4"/>
    <property type="match status" value="1"/>
</dbReference>
<dbReference type="EMBL" id="WHOA01000090">
    <property type="protein sequence ID" value="NOU72264.1"/>
    <property type="molecule type" value="Genomic_DNA"/>
</dbReference>
<dbReference type="Pfam" id="PF07995">
    <property type="entry name" value="GSDH"/>
    <property type="match status" value="1"/>
</dbReference>
<evidence type="ECO:0000259" key="5">
    <source>
        <dbReference type="PROSITE" id="PS51175"/>
    </source>
</evidence>
<dbReference type="InterPro" id="IPR006584">
    <property type="entry name" value="Cellulose-bd_IV"/>
</dbReference>
<dbReference type="InterPro" id="IPR029062">
    <property type="entry name" value="Class_I_gatase-like"/>
</dbReference>
<evidence type="ECO:0000256" key="2">
    <source>
        <dbReference type="SAM" id="SignalP"/>
    </source>
</evidence>
<dbReference type="PROSITE" id="PS51175">
    <property type="entry name" value="CBM6"/>
    <property type="match status" value="1"/>
</dbReference>
<dbReference type="Pfam" id="PF00963">
    <property type="entry name" value="Cohesin"/>
    <property type="match status" value="1"/>
</dbReference>
<dbReference type="PROSITE" id="PS50093">
    <property type="entry name" value="PKD"/>
    <property type="match status" value="1"/>
</dbReference>
<evidence type="ECO:0000313" key="6">
    <source>
        <dbReference type="EMBL" id="NOU72264.1"/>
    </source>
</evidence>
<organism evidence="6 7">
    <name type="scientific">Paenibacillus phytorum</name>
    <dbReference type="NCBI Taxonomy" id="2654977"/>
    <lineage>
        <taxon>Bacteria</taxon>
        <taxon>Bacillati</taxon>
        <taxon>Bacillota</taxon>
        <taxon>Bacilli</taxon>
        <taxon>Bacillales</taxon>
        <taxon>Paenibacillaceae</taxon>
        <taxon>Paenibacillus</taxon>
    </lineage>
</organism>
<dbReference type="SUPFAM" id="SSF50952">
    <property type="entry name" value="Soluble quinoprotein glucose dehydrogenase"/>
    <property type="match status" value="1"/>
</dbReference>
<dbReference type="InterPro" id="IPR002102">
    <property type="entry name" value="Cohesin_dom"/>
</dbReference>
<dbReference type="Pfam" id="PF03422">
    <property type="entry name" value="CBM_6"/>
    <property type="match status" value="1"/>
</dbReference>
<keyword evidence="1 2" id="KW-0732">Signal</keyword>
<dbReference type="Gene3D" id="3.40.50.880">
    <property type="match status" value="1"/>
</dbReference>
<dbReference type="InterPro" id="IPR000601">
    <property type="entry name" value="PKD_dom"/>
</dbReference>
<dbReference type="InterPro" id="IPR011041">
    <property type="entry name" value="Quinoprot_gluc/sorb_DH_b-prop"/>
</dbReference>
<dbReference type="InterPro" id="IPR005084">
    <property type="entry name" value="CBM6"/>
</dbReference>
<dbReference type="CDD" id="cd04084">
    <property type="entry name" value="CBM6_xylanase-like"/>
    <property type="match status" value="1"/>
</dbReference>
<dbReference type="SUPFAM" id="SSF49299">
    <property type="entry name" value="PKD domain"/>
    <property type="match status" value="1"/>
</dbReference>
<feature type="domain" description="CBM6" evidence="5">
    <location>
        <begin position="872"/>
        <end position="1000"/>
    </location>
</feature>
<dbReference type="SMART" id="SM00089">
    <property type="entry name" value="PKD"/>
    <property type="match status" value="1"/>
</dbReference>
<dbReference type="InterPro" id="IPR008979">
    <property type="entry name" value="Galactose-bd-like_sf"/>
</dbReference>
<gene>
    <name evidence="6" type="ORF">GC098_12655</name>
</gene>
<comment type="caution">
    <text evidence="6">The sequence shown here is derived from an EMBL/GenBank/DDBJ whole genome shotgun (WGS) entry which is preliminary data.</text>
</comment>
<dbReference type="Pfam" id="PF07554">
    <property type="entry name" value="FIVAR"/>
    <property type="match status" value="1"/>
</dbReference>
<dbReference type="SMART" id="SM00606">
    <property type="entry name" value="CBD_IV"/>
    <property type="match status" value="1"/>
</dbReference>
<dbReference type="InterPro" id="IPR022409">
    <property type="entry name" value="PKD/Chitinase_dom"/>
</dbReference>